<dbReference type="Gene3D" id="2.170.270.10">
    <property type="entry name" value="SET domain"/>
    <property type="match status" value="1"/>
</dbReference>
<feature type="compositionally biased region" description="Basic and acidic residues" evidence="17">
    <location>
        <begin position="464"/>
        <end position="516"/>
    </location>
</feature>
<feature type="compositionally biased region" description="Basic residues" evidence="17">
    <location>
        <begin position="1577"/>
        <end position="1588"/>
    </location>
</feature>
<dbReference type="PROSITE" id="PS50280">
    <property type="entry name" value="SET"/>
    <property type="match status" value="1"/>
</dbReference>
<dbReference type="PANTHER" id="PTHR46711:SF1">
    <property type="entry name" value="HISTONE-LYSINE N-METHYLTRANSFERASE SETD2"/>
    <property type="match status" value="1"/>
</dbReference>
<keyword evidence="11" id="KW-0221">Differentiation</keyword>
<accession>A0AAD7X0J1</accession>
<keyword evidence="12" id="KW-0862">Zinc</keyword>
<evidence type="ECO:0000256" key="12">
    <source>
        <dbReference type="ARBA" id="ARBA00022833"/>
    </source>
</evidence>
<dbReference type="PROSITE" id="PS51215">
    <property type="entry name" value="AWS"/>
    <property type="match status" value="1"/>
</dbReference>
<reference evidence="21" key="1">
    <citation type="journal article" date="2023" name="Science">
        <title>Genome structures resolve the early diversification of teleost fishes.</title>
        <authorList>
            <person name="Parey E."/>
            <person name="Louis A."/>
            <person name="Montfort J."/>
            <person name="Bouchez O."/>
            <person name="Roques C."/>
            <person name="Iampietro C."/>
            <person name="Lluch J."/>
            <person name="Castinel A."/>
            <person name="Donnadieu C."/>
            <person name="Desvignes T."/>
            <person name="Floi Bucao C."/>
            <person name="Jouanno E."/>
            <person name="Wen M."/>
            <person name="Mejri S."/>
            <person name="Dirks R."/>
            <person name="Jansen H."/>
            <person name="Henkel C."/>
            <person name="Chen W.J."/>
            <person name="Zahm M."/>
            <person name="Cabau C."/>
            <person name="Klopp C."/>
            <person name="Thompson A.W."/>
            <person name="Robinson-Rechavi M."/>
            <person name="Braasch I."/>
            <person name="Lecointre G."/>
            <person name="Bobe J."/>
            <person name="Postlethwait J.H."/>
            <person name="Berthelot C."/>
            <person name="Roest Crollius H."/>
            <person name="Guiguen Y."/>
        </authorList>
    </citation>
    <scope>NUCLEOTIDE SEQUENCE</scope>
    <source>
        <strain evidence="21">NC1722</strain>
    </source>
</reference>
<keyword evidence="22" id="KW-1185">Reference proteome</keyword>
<evidence type="ECO:0000256" key="5">
    <source>
        <dbReference type="ARBA" id="ARBA00022473"/>
    </source>
</evidence>
<keyword evidence="8" id="KW-0808">Transferase</keyword>
<dbReference type="GO" id="GO:0005634">
    <property type="term" value="C:nucleus"/>
    <property type="evidence" value="ECO:0007669"/>
    <property type="project" value="UniProtKB-SubCell"/>
</dbReference>
<evidence type="ECO:0000256" key="14">
    <source>
        <dbReference type="ARBA" id="ARBA00023015"/>
    </source>
</evidence>
<feature type="compositionally biased region" description="Acidic residues" evidence="17">
    <location>
        <begin position="1216"/>
        <end position="1232"/>
    </location>
</feature>
<feature type="compositionally biased region" description="Polar residues" evidence="17">
    <location>
        <begin position="680"/>
        <end position="698"/>
    </location>
</feature>
<keyword evidence="5" id="KW-0217">Developmental protein</keyword>
<feature type="compositionally biased region" description="Polar residues" evidence="17">
    <location>
        <begin position="1187"/>
        <end position="1209"/>
    </location>
</feature>
<feature type="region of interest" description="Disordered" evidence="17">
    <location>
        <begin position="2076"/>
        <end position="2198"/>
    </location>
</feature>
<keyword evidence="13" id="KW-0156">Chromatin regulator</keyword>
<dbReference type="Proteomes" id="UP001221898">
    <property type="component" value="Unassembled WGS sequence"/>
</dbReference>
<keyword evidence="4" id="KW-0158">Chromosome</keyword>
<evidence type="ECO:0000259" key="20">
    <source>
        <dbReference type="PROSITE" id="PS51215"/>
    </source>
</evidence>
<dbReference type="EC" id="2.1.1.359" evidence="3"/>
<keyword evidence="14" id="KW-0805">Transcription regulation</keyword>
<dbReference type="InterPro" id="IPR042294">
    <property type="entry name" value="SETD2_animal"/>
</dbReference>
<feature type="region of interest" description="Disordered" evidence="17">
    <location>
        <begin position="29"/>
        <end position="56"/>
    </location>
</feature>
<evidence type="ECO:0000256" key="4">
    <source>
        <dbReference type="ARBA" id="ARBA00022454"/>
    </source>
</evidence>
<feature type="region of interest" description="Disordered" evidence="17">
    <location>
        <begin position="1257"/>
        <end position="1277"/>
    </location>
</feature>
<dbReference type="Pfam" id="PF00856">
    <property type="entry name" value="SET"/>
    <property type="match status" value="1"/>
</dbReference>
<feature type="compositionally biased region" description="Pro residues" evidence="17">
    <location>
        <begin position="117"/>
        <end position="137"/>
    </location>
</feature>
<dbReference type="InterPro" id="IPR006560">
    <property type="entry name" value="AWS_dom"/>
</dbReference>
<dbReference type="EMBL" id="JAINUG010000008">
    <property type="protein sequence ID" value="KAJ8415815.1"/>
    <property type="molecule type" value="Genomic_DNA"/>
</dbReference>
<dbReference type="InterPro" id="IPR046341">
    <property type="entry name" value="SET_dom_sf"/>
</dbReference>
<keyword evidence="9" id="KW-0949">S-adenosyl-L-methionine</keyword>
<feature type="compositionally biased region" description="Polar residues" evidence="17">
    <location>
        <begin position="1434"/>
        <end position="1461"/>
    </location>
</feature>
<feature type="compositionally biased region" description="Basic and acidic residues" evidence="17">
    <location>
        <begin position="1174"/>
        <end position="1186"/>
    </location>
</feature>
<keyword evidence="6" id="KW-0597">Phosphoprotein</keyword>
<dbReference type="CDD" id="cd19172">
    <property type="entry name" value="SET_SETD2"/>
    <property type="match status" value="1"/>
</dbReference>
<feature type="compositionally biased region" description="Basic and acidic residues" evidence="17">
    <location>
        <begin position="283"/>
        <end position="301"/>
    </location>
</feature>
<evidence type="ECO:0000256" key="8">
    <source>
        <dbReference type="ARBA" id="ARBA00022679"/>
    </source>
</evidence>
<dbReference type="InterPro" id="IPR001214">
    <property type="entry name" value="SET_dom"/>
</dbReference>
<proteinExistence type="predicted"/>
<evidence type="ECO:0000256" key="15">
    <source>
        <dbReference type="ARBA" id="ARBA00023163"/>
    </source>
</evidence>
<feature type="compositionally biased region" description="Polar residues" evidence="17">
    <location>
        <begin position="1257"/>
        <end position="1270"/>
    </location>
</feature>
<dbReference type="GO" id="GO:0046872">
    <property type="term" value="F:metal ion binding"/>
    <property type="evidence" value="ECO:0007669"/>
    <property type="project" value="UniProtKB-KW"/>
</dbReference>
<protein>
    <recommendedName>
        <fullName evidence="3">[histone H3]-lysine(36) N-trimethyltransferase</fullName>
        <ecNumber evidence="3">2.1.1.359</ecNumber>
    </recommendedName>
</protein>
<dbReference type="InterPro" id="IPR044437">
    <property type="entry name" value="SETD2/Set2_SET"/>
</dbReference>
<feature type="region of interest" description="Disordered" evidence="17">
    <location>
        <begin position="2021"/>
        <end position="2061"/>
    </location>
</feature>
<evidence type="ECO:0000256" key="1">
    <source>
        <dbReference type="ARBA" id="ARBA00004123"/>
    </source>
</evidence>
<feature type="compositionally biased region" description="Polar residues" evidence="17">
    <location>
        <begin position="2028"/>
        <end position="2042"/>
    </location>
</feature>
<feature type="compositionally biased region" description="Basic and acidic residues" evidence="17">
    <location>
        <begin position="235"/>
        <end position="245"/>
    </location>
</feature>
<dbReference type="InterPro" id="IPR003616">
    <property type="entry name" value="Post-SET_dom"/>
</dbReference>
<dbReference type="GO" id="GO:0010468">
    <property type="term" value="P:regulation of gene expression"/>
    <property type="evidence" value="ECO:0007669"/>
    <property type="project" value="TreeGrafter"/>
</dbReference>
<evidence type="ECO:0000256" key="9">
    <source>
        <dbReference type="ARBA" id="ARBA00022691"/>
    </source>
</evidence>
<feature type="domain" description="AWS" evidence="20">
    <location>
        <begin position="1682"/>
        <end position="1736"/>
    </location>
</feature>
<feature type="compositionally biased region" description="Polar residues" evidence="17">
    <location>
        <begin position="518"/>
        <end position="527"/>
    </location>
</feature>
<comment type="caution">
    <text evidence="21">The sequence shown here is derived from an EMBL/GenBank/DDBJ whole genome shotgun (WGS) entry which is preliminary data.</text>
</comment>
<dbReference type="PROSITE" id="PS50868">
    <property type="entry name" value="POST_SET"/>
    <property type="match status" value="1"/>
</dbReference>
<dbReference type="SMART" id="SM00317">
    <property type="entry name" value="SET"/>
    <property type="match status" value="1"/>
</dbReference>
<keyword evidence="16" id="KW-0539">Nucleus</keyword>
<evidence type="ECO:0000256" key="10">
    <source>
        <dbReference type="ARBA" id="ARBA00022723"/>
    </source>
</evidence>
<dbReference type="SMART" id="SM00508">
    <property type="entry name" value="PostSET"/>
    <property type="match status" value="1"/>
</dbReference>
<gene>
    <name evidence="21" type="ORF">AAFF_G00403720</name>
</gene>
<dbReference type="GO" id="GO:0005694">
    <property type="term" value="C:chromosome"/>
    <property type="evidence" value="ECO:0007669"/>
    <property type="project" value="UniProtKB-SubCell"/>
</dbReference>
<evidence type="ECO:0000259" key="18">
    <source>
        <dbReference type="PROSITE" id="PS50280"/>
    </source>
</evidence>
<feature type="compositionally biased region" description="Basic and acidic residues" evidence="17">
    <location>
        <begin position="1605"/>
        <end position="1623"/>
    </location>
</feature>
<evidence type="ECO:0000313" key="21">
    <source>
        <dbReference type="EMBL" id="KAJ8415815.1"/>
    </source>
</evidence>
<keyword evidence="7" id="KW-0489">Methyltransferase</keyword>
<dbReference type="SUPFAM" id="SSF82199">
    <property type="entry name" value="SET domain"/>
    <property type="match status" value="1"/>
</dbReference>
<dbReference type="GO" id="GO:0140955">
    <property type="term" value="F:histone H3K36 trimethyltransferase activity"/>
    <property type="evidence" value="ECO:0007669"/>
    <property type="project" value="UniProtKB-EC"/>
</dbReference>
<feature type="compositionally biased region" description="Basic and acidic residues" evidence="17">
    <location>
        <begin position="308"/>
        <end position="354"/>
    </location>
</feature>
<evidence type="ECO:0000256" key="11">
    <source>
        <dbReference type="ARBA" id="ARBA00022782"/>
    </source>
</evidence>
<feature type="region of interest" description="Disordered" evidence="17">
    <location>
        <begin position="680"/>
        <end position="704"/>
    </location>
</feature>
<feature type="compositionally biased region" description="Low complexity" evidence="17">
    <location>
        <begin position="589"/>
        <end position="599"/>
    </location>
</feature>
<feature type="compositionally biased region" description="Basic and acidic residues" evidence="17">
    <location>
        <begin position="1386"/>
        <end position="1406"/>
    </location>
</feature>
<feature type="compositionally biased region" description="Basic and acidic residues" evidence="17">
    <location>
        <begin position="378"/>
        <end position="403"/>
    </location>
</feature>
<feature type="compositionally biased region" description="Low complexity" evidence="17">
    <location>
        <begin position="528"/>
        <end position="540"/>
    </location>
</feature>
<feature type="domain" description="SET" evidence="18">
    <location>
        <begin position="1738"/>
        <end position="1848"/>
    </location>
</feature>
<feature type="compositionally biased region" description="Low complexity" evidence="17">
    <location>
        <begin position="205"/>
        <end position="215"/>
    </location>
</feature>
<evidence type="ECO:0000256" key="13">
    <source>
        <dbReference type="ARBA" id="ARBA00022853"/>
    </source>
</evidence>
<dbReference type="GO" id="GO:0030154">
    <property type="term" value="P:cell differentiation"/>
    <property type="evidence" value="ECO:0007669"/>
    <property type="project" value="UniProtKB-KW"/>
</dbReference>
<feature type="domain" description="Post-SET" evidence="19">
    <location>
        <begin position="1855"/>
        <end position="1871"/>
    </location>
</feature>
<dbReference type="GO" id="GO:0032259">
    <property type="term" value="P:methylation"/>
    <property type="evidence" value="ECO:0007669"/>
    <property type="project" value="UniProtKB-KW"/>
</dbReference>
<dbReference type="SMART" id="SM00570">
    <property type="entry name" value="AWS"/>
    <property type="match status" value="1"/>
</dbReference>
<evidence type="ECO:0000256" key="3">
    <source>
        <dbReference type="ARBA" id="ARBA00012178"/>
    </source>
</evidence>
<comment type="subcellular location">
    <subcellularLocation>
        <location evidence="2">Chromosome</location>
    </subcellularLocation>
    <subcellularLocation>
        <location evidence="1">Nucleus</location>
    </subcellularLocation>
</comment>
<dbReference type="FunFam" id="2.170.270.10:FF:000016">
    <property type="entry name" value="Histone-lysine N-methyltransferase"/>
    <property type="match status" value="1"/>
</dbReference>
<feature type="compositionally biased region" description="Polar residues" evidence="17">
    <location>
        <begin position="259"/>
        <end position="268"/>
    </location>
</feature>
<feature type="region of interest" description="Disordered" evidence="17">
    <location>
        <begin position="1562"/>
        <end position="1632"/>
    </location>
</feature>
<feature type="compositionally biased region" description="Basic and acidic residues" evidence="17">
    <location>
        <begin position="2147"/>
        <end position="2164"/>
    </location>
</feature>
<name>A0AAD7X0J1_9TELE</name>
<sequence length="2198" mass="243217">MDALVETEIREEGGDAVAKNESLSKSALLKGLPPKNAGSSRLLPKGTKAKVNLEEQGRQKVSFSFSQIKKPLQNLFLAPPSPERTVGDLQFPPYPDTSPPQDRTGLLTSSRNEQIEPLPPSPVIEPLAPPPAVPSPPKAKLDLGKMHFKKQILSVSASLEQMAEKEPLACDSLRDPPSSEQEAVLKPIVRPEAENPPPQTHYSIVTESTSEETVTGGMPEGKPDTCVKGPVDTSHIGKEDKDRTAAMEYVENSEHRKSQSQSDSTLPGSESDGDSVRTSSSHKSGDLKSTARVDGWGKDVKSNCCVSRGEDLEKTLSHAKAEKEEKDERLAGHSKSERESRRTSSRSSRSDKERRKTKSRSRSRSRSKGSRTSSSYSRSERSSRSERPLRSDRSYYRESERRSYRSSPHRERRSSRSRNERKSRDSSDSEDDHRRTRTRVSDSIRSSTHSSSYRDSKSSSSYSKSEKDSKSMESSRSSESEKRTQSHSRSERYSRRTTEPEHIRKSSPEAEPDHRKFSTLSKQETCYKSSSKTSTSSQSSEKIVQKSTSSSDSEEEWKGKCHLQAPDRLSPSSVSEEPLTTSSEKMDDSSSQQMSPSKPLFKLIGVDRQSQDKLTSPEKIQILSNSDGLSPHGINAEKVECQLADSSQSEEMDCNQGDRGDFMSCTKGTQHLTVSESCSTDSLMSQGPEQTDSPNTIACSGAKPASTYSLRSRSKSQKLESMPAQKVILPDTSLTPLFQASECQDRNLPDKCTNLPDSCVSSEAFRDQQNKGEDYVSSKTLSEDGGEQVIATHCEPNIRSTSFPLNHQICPKDHNLCGSLNDIECVALSEGSDGAGVHQLAHSGAESQALSCQMDDGLEVANSFSANIPTVKDIPTVSNVLCESTAMKNIDIVSESLVTEMSQNVLDAQQETRIAKDMANTTSNCSSVDGLSSIDKMVILEQNPPPVEQNLNESQPATMVYVEKLPDGDHLQKNTKPVELLHAIQCESSLKVTECMAEGLPEKCNKTEQPSSGLLKTKTIHVKKSRWDIVGQDNSDHENSPKMPCNETKPPVKKVISVRSIDFSKECSLEDTCLKKESDFRLEQSPVTARLNLNMEAQTFSKRLVVVVKKEDMGMQGDGCLRLQDKIKLQERMDPSKISPQPQFCDTSLEAEDVKPCLNLNFKHLPKSNHKSSAVRDDNKTQERTGEGNSDQRQGSPWRNKHGSSSSVSLERDVEGNSEESDTEESESDSDDSSIPKKRLLSVVVVPKNSTLTLETRAGLNSSSIHSDSPGQPPVEWQERSWMEPTSQVTDRGEGPCRMLPGRGYHAPQSECSQHSLEACTNVNSPFAAPQSATYQSQSNMVDSTSQLEAARGLGAQQHMEQNPGTHVKPKTLVMLGHAGTFHSQDSWREPDTAYPRHYDGPDSWHGRKRMYRYQQADFSGSDDFDSLGWDFTQPEQPSSTYQQPDSSYGVQPQKPSQSANPAMAQVCGQGNSFWSPPTVSESCRPVYLPVPSHYREPGGQVQPDSLTNDYDDESRGKTAPHSRAATMSCDLPPPAPSSSSFVQAHEISSNCRGLMTVTSESAAIPDTARGEDGQRPHRGRGPPKKRRPELESDSENEAEAGLSSKRERLSEDDGSRTSKDSGETSNQTVVVERPLLSLQNFQDPIAWKDLAKAKKMPPYFDLIEENLYLTERKKNKSHRDIKRMQCECSVLSREERSRGATACGEDCLNRLLMIECSSRCVNGGYCSNRRFQMKQHADFEVILTESKGWGLRAAKDLTPNTFVLEYCGEVLDHKEFKARVKDYARSKNIHYYFMALKNNEIIDATLKGNCSRFMNHSCEPNLNGQLRVGFFTSKTVTAGTELTFDYQFQRYGKEAQKCLCGAPSCRGFLGGENRVSIRAAGGKMKKERTRKKDTVSALTTVDEELEALLENGDGLSDEKQVVSLCRLMVRVETMEQKLTCLKLIQNTQNPACLKQFLDHHGLSLLWIFMVELSEAKGNNIKLQLEIMKSLAVLPISTKNMLEESRVLHFIQRWAQNQALPPPIEQDGYSSENTSRAQTPLNTPDGPPVKPGQELDGDTPKRAVYRRLKIISENSLDSALSDASKVSDGKEDEEEEDEEEEEEDDTSQAEPAEGSLPGQEEPAAAPAEAVEKQELAEPTEGAPEAESESREVEGERTEGQEAEVHLSQGGGEVGQETEETEGVEMEKENKVEAGGCWM</sequence>
<evidence type="ECO:0000256" key="7">
    <source>
        <dbReference type="ARBA" id="ARBA00022603"/>
    </source>
</evidence>
<evidence type="ECO:0000256" key="6">
    <source>
        <dbReference type="ARBA" id="ARBA00022553"/>
    </source>
</evidence>
<evidence type="ECO:0000256" key="17">
    <source>
        <dbReference type="SAM" id="MobiDB-lite"/>
    </source>
</evidence>
<evidence type="ECO:0000256" key="2">
    <source>
        <dbReference type="ARBA" id="ARBA00004286"/>
    </source>
</evidence>
<feature type="region of interest" description="Disordered" evidence="17">
    <location>
        <begin position="1495"/>
        <end position="1544"/>
    </location>
</feature>
<feature type="compositionally biased region" description="Acidic residues" evidence="17">
    <location>
        <begin position="2090"/>
        <end position="2107"/>
    </location>
</feature>
<feature type="compositionally biased region" description="Basic and acidic residues" evidence="17">
    <location>
        <begin position="417"/>
        <end position="442"/>
    </location>
</feature>
<feature type="region of interest" description="Disordered" evidence="17">
    <location>
        <begin position="78"/>
        <end position="141"/>
    </location>
</feature>
<evidence type="ECO:0000256" key="16">
    <source>
        <dbReference type="ARBA" id="ARBA00023242"/>
    </source>
</evidence>
<feature type="compositionally biased region" description="Polar residues" evidence="17">
    <location>
        <begin position="541"/>
        <end position="551"/>
    </location>
</feature>
<feature type="compositionally biased region" description="Polar residues" evidence="17">
    <location>
        <begin position="570"/>
        <end position="581"/>
    </location>
</feature>
<evidence type="ECO:0000313" key="22">
    <source>
        <dbReference type="Proteomes" id="UP001221898"/>
    </source>
</evidence>
<keyword evidence="10" id="KW-0479">Metal-binding</keyword>
<feature type="region of interest" description="Disordered" evidence="17">
    <location>
        <begin position="1425"/>
        <end position="1464"/>
    </location>
</feature>
<feature type="region of interest" description="Disordered" evidence="17">
    <location>
        <begin position="1384"/>
        <end position="1406"/>
    </location>
</feature>
<organism evidence="21 22">
    <name type="scientific">Aldrovandia affinis</name>
    <dbReference type="NCBI Taxonomy" id="143900"/>
    <lineage>
        <taxon>Eukaryota</taxon>
        <taxon>Metazoa</taxon>
        <taxon>Chordata</taxon>
        <taxon>Craniata</taxon>
        <taxon>Vertebrata</taxon>
        <taxon>Euteleostomi</taxon>
        <taxon>Actinopterygii</taxon>
        <taxon>Neopterygii</taxon>
        <taxon>Teleostei</taxon>
        <taxon>Notacanthiformes</taxon>
        <taxon>Halosauridae</taxon>
        <taxon>Aldrovandia</taxon>
    </lineage>
</organism>
<feature type="compositionally biased region" description="Basic residues" evidence="17">
    <location>
        <begin position="355"/>
        <end position="369"/>
    </location>
</feature>
<feature type="region of interest" description="Disordered" evidence="17">
    <location>
        <begin position="187"/>
        <end position="633"/>
    </location>
</feature>
<keyword evidence="15" id="KW-0804">Transcription</keyword>
<evidence type="ECO:0000259" key="19">
    <source>
        <dbReference type="PROSITE" id="PS50868"/>
    </source>
</evidence>
<dbReference type="PANTHER" id="PTHR46711">
    <property type="entry name" value="HISTONE-LYSINE N-METHYLTRANSFERASE SETD2"/>
    <property type="match status" value="1"/>
</dbReference>
<dbReference type="Pfam" id="PF17907">
    <property type="entry name" value="AWS"/>
    <property type="match status" value="1"/>
</dbReference>
<feature type="region of interest" description="Disordered" evidence="17">
    <location>
        <begin position="1163"/>
        <end position="1235"/>
    </location>
</feature>